<dbReference type="AlphaFoldDB" id="A0A382ZTY9"/>
<feature type="non-terminal residue" evidence="1">
    <location>
        <position position="81"/>
    </location>
</feature>
<name>A0A382ZTY9_9ZZZZ</name>
<dbReference type="EMBL" id="UINC01186327">
    <property type="protein sequence ID" value="SVD98495.1"/>
    <property type="molecule type" value="Genomic_DNA"/>
</dbReference>
<protein>
    <submittedName>
        <fullName evidence="1">Uncharacterized protein</fullName>
    </submittedName>
</protein>
<sequence length="81" mass="9968">MPTKYFEHFPRVDYDIEKNKKPKTVIDIMRRVGIRGDFIKLLPTYYKELVINEERPDLFSYSRFGNTYYHWVEMMLNKIID</sequence>
<accession>A0A382ZTY9</accession>
<organism evidence="1">
    <name type="scientific">marine metagenome</name>
    <dbReference type="NCBI Taxonomy" id="408172"/>
    <lineage>
        <taxon>unclassified sequences</taxon>
        <taxon>metagenomes</taxon>
        <taxon>ecological metagenomes</taxon>
    </lineage>
</organism>
<evidence type="ECO:0000313" key="1">
    <source>
        <dbReference type="EMBL" id="SVD98495.1"/>
    </source>
</evidence>
<reference evidence="1" key="1">
    <citation type="submission" date="2018-05" db="EMBL/GenBank/DDBJ databases">
        <authorList>
            <person name="Lanie J.A."/>
            <person name="Ng W.-L."/>
            <person name="Kazmierczak K.M."/>
            <person name="Andrzejewski T.M."/>
            <person name="Davidsen T.M."/>
            <person name="Wayne K.J."/>
            <person name="Tettelin H."/>
            <person name="Glass J.I."/>
            <person name="Rusch D."/>
            <person name="Podicherti R."/>
            <person name="Tsui H.-C.T."/>
            <person name="Winkler M.E."/>
        </authorList>
    </citation>
    <scope>NUCLEOTIDE SEQUENCE</scope>
</reference>
<proteinExistence type="predicted"/>
<gene>
    <name evidence="1" type="ORF">METZ01_LOCUS451349</name>
</gene>